<comment type="caution">
    <text evidence="1">The sequence shown here is derived from an EMBL/GenBank/DDBJ whole genome shotgun (WGS) entry which is preliminary data.</text>
</comment>
<sequence length="36" mass="4346">MEVNCMLYRPNNQSIDRYFACSKWMGTIMDRNEKLS</sequence>
<keyword evidence="1" id="KW-0496">Mitochondrion</keyword>
<protein>
    <submittedName>
        <fullName evidence="1">Uncharacterized protein</fullName>
    </submittedName>
</protein>
<organism evidence="1">
    <name type="scientific">Picea glauca</name>
    <name type="common">White spruce</name>
    <name type="synonym">Pinus glauca</name>
    <dbReference type="NCBI Taxonomy" id="3330"/>
    <lineage>
        <taxon>Eukaryota</taxon>
        <taxon>Viridiplantae</taxon>
        <taxon>Streptophyta</taxon>
        <taxon>Embryophyta</taxon>
        <taxon>Tracheophyta</taxon>
        <taxon>Spermatophyta</taxon>
        <taxon>Pinopsida</taxon>
        <taxon>Pinidae</taxon>
        <taxon>Conifers I</taxon>
        <taxon>Pinales</taxon>
        <taxon>Pinaceae</taxon>
        <taxon>Picea</taxon>
    </lineage>
</organism>
<proteinExistence type="predicted"/>
<accession>A0A101M2J2</accession>
<dbReference type="EMBL" id="LKAM01000002">
    <property type="protein sequence ID" value="KUM49772.1"/>
    <property type="molecule type" value="Genomic_DNA"/>
</dbReference>
<reference evidence="1" key="1">
    <citation type="journal article" date="2015" name="Genome Biol. Evol.">
        <title>Organellar Genomes of White Spruce (Picea glauca): Assembly and Annotation.</title>
        <authorList>
            <person name="Jackman S.D."/>
            <person name="Warren R.L."/>
            <person name="Gibb E.A."/>
            <person name="Vandervalk B.P."/>
            <person name="Mohamadi H."/>
            <person name="Chu J."/>
            <person name="Raymond A."/>
            <person name="Pleasance S."/>
            <person name="Coope R."/>
            <person name="Wildung M.R."/>
            <person name="Ritland C.E."/>
            <person name="Bousquet J."/>
            <person name="Jones S.J."/>
            <person name="Bohlmann J."/>
            <person name="Birol I."/>
        </authorList>
    </citation>
    <scope>NUCLEOTIDE SEQUENCE [LARGE SCALE GENOMIC DNA]</scope>
    <source>
        <tissue evidence="1">Flushing bud</tissue>
    </source>
</reference>
<geneLocation type="mitochondrion" evidence="1"/>
<gene>
    <name evidence="1" type="ORF">ABT39_MTgene2999</name>
</gene>
<name>A0A101M2J2_PICGL</name>
<dbReference type="AlphaFoldDB" id="A0A101M2J2"/>
<evidence type="ECO:0000313" key="1">
    <source>
        <dbReference type="EMBL" id="KUM49772.1"/>
    </source>
</evidence>